<dbReference type="PROSITE" id="PS50112">
    <property type="entry name" value="PAS"/>
    <property type="match status" value="1"/>
</dbReference>
<reference evidence="6" key="1">
    <citation type="submission" date="2016-10" db="EMBL/GenBank/DDBJ databases">
        <authorList>
            <person name="Varghese N."/>
            <person name="Submissions S."/>
        </authorList>
    </citation>
    <scope>NUCLEOTIDE SEQUENCE [LARGE SCALE GENOMIC DNA]</scope>
    <source>
        <strain evidence="6">IBRC-M 10043</strain>
    </source>
</reference>
<accession>A0A1H8IDJ1</accession>
<sequence>MSRHWHDGTAAGPAPDQLPGPGLTASSAPIRVLYADDNAEFASLVDATLGAEEGLDVVTVGSVEAALEHLDSVDCVVSNLDGSTPDGDDLLAAVRDRDETLPFVLFTVKSLRDVPGTTFDGLWTDYLEKNGLRSLELLDQRVRRLVAHQTTRITAQRGLAAAQAAGEGIAIVDPDGIVEFVNTVYATRLGYEPGEIEGRPWQDCYTDAEADRIASSVLPAVADDWRWTGECVARRNDGDTVAVQARIVRLEDASLVIVHDGDAAQS</sequence>
<dbReference type="InterPro" id="IPR011006">
    <property type="entry name" value="CheY-like_superfamily"/>
</dbReference>
<evidence type="ECO:0000313" key="5">
    <source>
        <dbReference type="EMBL" id="SEN66245.1"/>
    </source>
</evidence>
<dbReference type="Gene3D" id="3.30.450.20">
    <property type="entry name" value="PAS domain"/>
    <property type="match status" value="1"/>
</dbReference>
<organism evidence="5 6">
    <name type="scientific">Halorientalis persicus</name>
    <dbReference type="NCBI Taxonomy" id="1367881"/>
    <lineage>
        <taxon>Archaea</taxon>
        <taxon>Methanobacteriati</taxon>
        <taxon>Methanobacteriota</taxon>
        <taxon>Stenosarchaea group</taxon>
        <taxon>Halobacteria</taxon>
        <taxon>Halobacteriales</taxon>
        <taxon>Haloarculaceae</taxon>
        <taxon>Halorientalis</taxon>
    </lineage>
</organism>
<protein>
    <submittedName>
        <fullName evidence="5">PAS domain S-box-containing protein</fullName>
    </submittedName>
</protein>
<name>A0A1H8IDJ1_9EURY</name>
<dbReference type="SMART" id="SM00091">
    <property type="entry name" value="PAS"/>
    <property type="match status" value="1"/>
</dbReference>
<dbReference type="InterPro" id="IPR013656">
    <property type="entry name" value="PAS_4"/>
</dbReference>
<proteinExistence type="predicted"/>
<dbReference type="Pfam" id="PF08448">
    <property type="entry name" value="PAS_4"/>
    <property type="match status" value="1"/>
</dbReference>
<dbReference type="Proteomes" id="UP000198775">
    <property type="component" value="Unassembled WGS sequence"/>
</dbReference>
<dbReference type="GO" id="GO:0000160">
    <property type="term" value="P:phosphorelay signal transduction system"/>
    <property type="evidence" value="ECO:0007669"/>
    <property type="project" value="InterPro"/>
</dbReference>
<gene>
    <name evidence="5" type="ORF">SAMN05216388_1004134</name>
</gene>
<evidence type="ECO:0000259" key="4">
    <source>
        <dbReference type="PROSITE" id="PS50112"/>
    </source>
</evidence>
<dbReference type="InterPro" id="IPR035965">
    <property type="entry name" value="PAS-like_dom_sf"/>
</dbReference>
<dbReference type="SUPFAM" id="SSF52172">
    <property type="entry name" value="CheY-like"/>
    <property type="match status" value="1"/>
</dbReference>
<dbReference type="NCBIfam" id="TIGR00229">
    <property type="entry name" value="sensory_box"/>
    <property type="match status" value="1"/>
</dbReference>
<dbReference type="RefSeq" id="WP_092658597.1">
    <property type="nucleotide sequence ID" value="NZ_FOCX01000004.1"/>
</dbReference>
<feature type="region of interest" description="Disordered" evidence="2">
    <location>
        <begin position="1"/>
        <end position="22"/>
    </location>
</feature>
<dbReference type="CDD" id="cd00130">
    <property type="entry name" value="PAS"/>
    <property type="match status" value="1"/>
</dbReference>
<evidence type="ECO:0000313" key="6">
    <source>
        <dbReference type="Proteomes" id="UP000198775"/>
    </source>
</evidence>
<evidence type="ECO:0000256" key="2">
    <source>
        <dbReference type="SAM" id="MobiDB-lite"/>
    </source>
</evidence>
<keyword evidence="6" id="KW-1185">Reference proteome</keyword>
<dbReference type="AlphaFoldDB" id="A0A1H8IDJ1"/>
<dbReference type="EMBL" id="FOCX01000004">
    <property type="protein sequence ID" value="SEN66245.1"/>
    <property type="molecule type" value="Genomic_DNA"/>
</dbReference>
<dbReference type="SMART" id="SM00448">
    <property type="entry name" value="REC"/>
    <property type="match status" value="1"/>
</dbReference>
<evidence type="ECO:0000256" key="1">
    <source>
        <dbReference type="PROSITE-ProRule" id="PRU00169"/>
    </source>
</evidence>
<dbReference type="OrthoDB" id="8127at2157"/>
<comment type="caution">
    <text evidence="1">Lacks conserved residue(s) required for the propagation of feature annotation.</text>
</comment>
<dbReference type="InterPro" id="IPR001789">
    <property type="entry name" value="Sig_transdc_resp-reg_receiver"/>
</dbReference>
<dbReference type="InterPro" id="IPR000014">
    <property type="entry name" value="PAS"/>
</dbReference>
<dbReference type="SUPFAM" id="SSF55785">
    <property type="entry name" value="PYP-like sensor domain (PAS domain)"/>
    <property type="match status" value="1"/>
</dbReference>
<feature type="domain" description="PAS" evidence="4">
    <location>
        <begin position="154"/>
        <end position="199"/>
    </location>
</feature>
<dbReference type="Gene3D" id="3.40.50.2300">
    <property type="match status" value="1"/>
</dbReference>
<evidence type="ECO:0000259" key="3">
    <source>
        <dbReference type="PROSITE" id="PS50110"/>
    </source>
</evidence>
<dbReference type="PROSITE" id="PS50110">
    <property type="entry name" value="RESPONSE_REGULATORY"/>
    <property type="match status" value="1"/>
</dbReference>
<feature type="domain" description="Response regulatory" evidence="3">
    <location>
        <begin position="31"/>
        <end position="144"/>
    </location>
</feature>